<proteinExistence type="predicted"/>
<accession>A0ABP0QUW0</accession>
<gene>
    <name evidence="2" type="ORF">SCF082_LOCUS43328</name>
</gene>
<dbReference type="EMBL" id="CAXAMM010040242">
    <property type="protein sequence ID" value="CAK9092041.1"/>
    <property type="molecule type" value="Genomic_DNA"/>
</dbReference>
<keyword evidence="3" id="KW-1185">Reference proteome</keyword>
<reference evidence="2 3" key="1">
    <citation type="submission" date="2024-02" db="EMBL/GenBank/DDBJ databases">
        <authorList>
            <person name="Chen Y."/>
            <person name="Shah S."/>
            <person name="Dougan E. K."/>
            <person name="Thang M."/>
            <person name="Chan C."/>
        </authorList>
    </citation>
    <scope>NUCLEOTIDE SEQUENCE [LARGE SCALE GENOMIC DNA]</scope>
</reference>
<feature type="region of interest" description="Disordered" evidence="1">
    <location>
        <begin position="493"/>
        <end position="521"/>
    </location>
</feature>
<protein>
    <submittedName>
        <fullName evidence="2">Chloroplastic (RuBisCO)</fullName>
    </submittedName>
</protein>
<feature type="region of interest" description="Disordered" evidence="1">
    <location>
        <begin position="65"/>
        <end position="84"/>
    </location>
</feature>
<evidence type="ECO:0000313" key="3">
    <source>
        <dbReference type="Proteomes" id="UP001642464"/>
    </source>
</evidence>
<feature type="region of interest" description="Disordered" evidence="1">
    <location>
        <begin position="1"/>
        <end position="36"/>
    </location>
</feature>
<dbReference type="Proteomes" id="UP001642464">
    <property type="component" value="Unassembled WGS sequence"/>
</dbReference>
<evidence type="ECO:0000313" key="2">
    <source>
        <dbReference type="EMBL" id="CAK9092041.1"/>
    </source>
</evidence>
<name>A0ABP0QUW0_9DINO</name>
<feature type="region of interest" description="Disordered" evidence="1">
    <location>
        <begin position="229"/>
        <end position="249"/>
    </location>
</feature>
<feature type="non-terminal residue" evidence="2">
    <location>
        <position position="1"/>
    </location>
</feature>
<organism evidence="2 3">
    <name type="scientific">Durusdinium trenchii</name>
    <dbReference type="NCBI Taxonomy" id="1381693"/>
    <lineage>
        <taxon>Eukaryota</taxon>
        <taxon>Sar</taxon>
        <taxon>Alveolata</taxon>
        <taxon>Dinophyceae</taxon>
        <taxon>Suessiales</taxon>
        <taxon>Symbiodiniaceae</taxon>
        <taxon>Durusdinium</taxon>
    </lineage>
</organism>
<comment type="caution">
    <text evidence="2">The sequence shown here is derived from an EMBL/GenBank/DDBJ whole genome shotgun (WGS) entry which is preliminary data.</text>
</comment>
<feature type="compositionally biased region" description="Pro residues" evidence="1">
    <location>
        <begin position="237"/>
        <end position="249"/>
    </location>
</feature>
<sequence length="546" mass="55855">ANLHNSIGYLPDGTPMNAAGNALNHPETMQPDMHTPGSPLPSSVYAADVGYLVDGTDLATAGNNSVKAGAPATPAATPSPAPPQPVAAAFVGSSAQTGTTLRKPSGFLYSVQRDAYADLTFCNDVGYLPDGTPMNKAGNCLNHPENIQPDPHAPGSPLPRAIFVNDVGYLPDGTPMNRAGNAINHPETIGPDAHSPGAALPASEYAADIGYLVDGTPLDAAGNNTVAPAPPYSATATPPPAVAPPPAAAAPPVVAPPPVVGSFTTTADALHGIKFGYSMQKDAYADLEYLNDVGYLPDGTPMNKAGNCINHPETIQPDPHTPGSPLPRALLHNSVGYLPDGTPMNAAGNAVNHPDRMQPDMHVAGSPLPKSVYAADAGYLVDVTDLATAGNNFKASAPATTAPAAAAFAGSTAQPGKSSLRHAAGFAYSVQRDVYADFFFSNEVGYLPDGTPMNRAGNAMNHPESILPDPHVPGSPLPRANFVNDVGYFPDGTPMNTAGNGINHPESLQPDPHSPGSALPASEYSADIGYLVDGTPLDTAGNKTVH</sequence>
<evidence type="ECO:0000256" key="1">
    <source>
        <dbReference type="SAM" id="MobiDB-lite"/>
    </source>
</evidence>